<dbReference type="Proteomes" id="UP000249324">
    <property type="component" value="Unassembled WGS sequence"/>
</dbReference>
<gene>
    <name evidence="3" type="ORF">DIU77_008930</name>
</gene>
<feature type="transmembrane region" description="Helical" evidence="2">
    <location>
        <begin position="126"/>
        <end position="145"/>
    </location>
</feature>
<dbReference type="EMBL" id="QGUI02000091">
    <property type="protein sequence ID" value="MFO7192351.1"/>
    <property type="molecule type" value="Genomic_DNA"/>
</dbReference>
<feature type="transmembrane region" description="Helical" evidence="2">
    <location>
        <begin position="294"/>
        <end position="313"/>
    </location>
</feature>
<organism evidence="3 4">
    <name type="scientific">Thermocrispum agreste</name>
    <dbReference type="NCBI Taxonomy" id="37925"/>
    <lineage>
        <taxon>Bacteria</taxon>
        <taxon>Bacillati</taxon>
        <taxon>Actinomycetota</taxon>
        <taxon>Actinomycetes</taxon>
        <taxon>Pseudonocardiales</taxon>
        <taxon>Pseudonocardiaceae</taxon>
        <taxon>Thermocrispum</taxon>
    </lineage>
</organism>
<name>A0ABD6FG99_9PSEU</name>
<feature type="transmembrane region" description="Helical" evidence="2">
    <location>
        <begin position="262"/>
        <end position="282"/>
    </location>
</feature>
<dbReference type="AlphaFoldDB" id="A0ABD6FG99"/>
<reference evidence="3 4" key="1">
    <citation type="journal article" date="2021" name="BMC Genomics">
        <title>Genome-resolved metagenome and metatranscriptome analyses of thermophilic composting reveal key bacterial players and their metabolic interactions.</title>
        <authorList>
            <person name="Braga L.P.P."/>
            <person name="Pereira R.V."/>
            <person name="Martins L.F."/>
            <person name="Moura L.M.S."/>
            <person name="Sanchez F.B."/>
            <person name="Patane J.S.L."/>
            <person name="da Silva A.M."/>
            <person name="Setubal J.C."/>
        </authorList>
    </citation>
    <scope>NUCLEOTIDE SEQUENCE [LARGE SCALE GENOMIC DNA]</scope>
    <source>
        <strain evidence="3">ZC4RG45</strain>
    </source>
</reference>
<evidence type="ECO:0000313" key="4">
    <source>
        <dbReference type="Proteomes" id="UP000249324"/>
    </source>
</evidence>
<evidence type="ECO:0000256" key="1">
    <source>
        <dbReference type="SAM" id="MobiDB-lite"/>
    </source>
</evidence>
<protein>
    <submittedName>
        <fullName evidence="3">Uncharacterized protein</fullName>
    </submittedName>
</protein>
<feature type="region of interest" description="Disordered" evidence="1">
    <location>
        <begin position="318"/>
        <end position="344"/>
    </location>
</feature>
<feature type="transmembrane region" description="Helical" evidence="2">
    <location>
        <begin position="88"/>
        <end position="106"/>
    </location>
</feature>
<feature type="transmembrane region" description="Helical" evidence="2">
    <location>
        <begin position="157"/>
        <end position="177"/>
    </location>
</feature>
<evidence type="ECO:0000256" key="2">
    <source>
        <dbReference type="SAM" id="Phobius"/>
    </source>
</evidence>
<accession>A0ABD6FG99</accession>
<keyword evidence="2" id="KW-0812">Transmembrane</keyword>
<keyword evidence="2" id="KW-1133">Transmembrane helix</keyword>
<feature type="transmembrane region" description="Helical" evidence="2">
    <location>
        <begin position="21"/>
        <end position="41"/>
    </location>
</feature>
<evidence type="ECO:0000313" key="3">
    <source>
        <dbReference type="EMBL" id="MFO7192351.1"/>
    </source>
</evidence>
<feature type="compositionally biased region" description="Low complexity" evidence="1">
    <location>
        <begin position="323"/>
        <end position="336"/>
    </location>
</feature>
<keyword evidence="2" id="KW-0472">Membrane</keyword>
<feature type="transmembrane region" description="Helical" evidence="2">
    <location>
        <begin position="228"/>
        <end position="250"/>
    </location>
</feature>
<comment type="caution">
    <text evidence="3">The sequence shown here is derived from an EMBL/GenBank/DDBJ whole genome shotgun (WGS) entry which is preliminary data.</text>
</comment>
<sequence length="344" mass="37087">MSTVPVVRRWRDVTRGWDPAMLALAGLMAVMTVVSLGGLVLDDRLLGGQPIWAKPLKFSISIALYALTWAWLNSLITRAPRLTRWGSRIVMALLLLEMVAIVGQVVRGRASHFNNETLFDNWVFRIMGAAITGAWIVTLVLTVLISRSEVSDRASRAAVRLGPAISLYGMAVAYLMAVPTAEQVDRMQAGQRPSMIGAHAVGVPDGGPGLPLLGWSTTGGDLRIPHFIGLHALQALPLLAIALTALAVRWPVLRDELVRLRLVRIGGAAYFGLCLLVTWQALRGQPIVAPDAVTLVAFGLLVTATALAAAWAVRAGVPRHEPPQSGQPEQPEQSEQPQRERVAA</sequence>
<proteinExistence type="predicted"/>
<feature type="transmembrane region" description="Helical" evidence="2">
    <location>
        <begin position="56"/>
        <end position="76"/>
    </location>
</feature>